<gene>
    <name evidence="2" type="ORF">PIB30_114306</name>
</gene>
<keyword evidence="3" id="KW-1185">Reference proteome</keyword>
<dbReference type="EMBL" id="JASCZI010161332">
    <property type="protein sequence ID" value="MED6179132.1"/>
    <property type="molecule type" value="Genomic_DNA"/>
</dbReference>
<feature type="non-terminal residue" evidence="2">
    <location>
        <position position="125"/>
    </location>
</feature>
<proteinExistence type="predicted"/>
<reference evidence="2 3" key="1">
    <citation type="journal article" date="2023" name="Plants (Basel)">
        <title>Bridging the Gap: Combining Genomics and Transcriptomics Approaches to Understand Stylosanthes scabra, an Orphan Legume from the Brazilian Caatinga.</title>
        <authorList>
            <person name="Ferreira-Neto J.R.C."/>
            <person name="da Silva M.D."/>
            <person name="Binneck E."/>
            <person name="de Melo N.F."/>
            <person name="da Silva R.H."/>
            <person name="de Melo A.L.T.M."/>
            <person name="Pandolfi V."/>
            <person name="Bustamante F.O."/>
            <person name="Brasileiro-Vidal A.C."/>
            <person name="Benko-Iseppon A.M."/>
        </authorList>
    </citation>
    <scope>NUCLEOTIDE SEQUENCE [LARGE SCALE GENOMIC DNA]</scope>
    <source>
        <tissue evidence="2">Leaves</tissue>
    </source>
</reference>
<evidence type="ECO:0000256" key="1">
    <source>
        <dbReference type="SAM" id="MobiDB-lite"/>
    </source>
</evidence>
<sequence length="125" mass="14709">TLDDLTRYGLGGYDASNEVSIMDSWDDNVVRYESMVADAFPQFEMSEENVEEAQHDSNPNAQRFYELLESVRKPLWEERWPPMPQESLRTITKLELGRTPTHSEVFARTHTRKEDRSWVDKRAED</sequence>
<comment type="caution">
    <text evidence="2">The sequence shown here is derived from an EMBL/GenBank/DDBJ whole genome shotgun (WGS) entry which is preliminary data.</text>
</comment>
<evidence type="ECO:0000313" key="2">
    <source>
        <dbReference type="EMBL" id="MED6179132.1"/>
    </source>
</evidence>
<organism evidence="2 3">
    <name type="scientific">Stylosanthes scabra</name>
    <dbReference type="NCBI Taxonomy" id="79078"/>
    <lineage>
        <taxon>Eukaryota</taxon>
        <taxon>Viridiplantae</taxon>
        <taxon>Streptophyta</taxon>
        <taxon>Embryophyta</taxon>
        <taxon>Tracheophyta</taxon>
        <taxon>Spermatophyta</taxon>
        <taxon>Magnoliopsida</taxon>
        <taxon>eudicotyledons</taxon>
        <taxon>Gunneridae</taxon>
        <taxon>Pentapetalae</taxon>
        <taxon>rosids</taxon>
        <taxon>fabids</taxon>
        <taxon>Fabales</taxon>
        <taxon>Fabaceae</taxon>
        <taxon>Papilionoideae</taxon>
        <taxon>50 kb inversion clade</taxon>
        <taxon>dalbergioids sensu lato</taxon>
        <taxon>Dalbergieae</taxon>
        <taxon>Pterocarpus clade</taxon>
        <taxon>Stylosanthes</taxon>
    </lineage>
</organism>
<evidence type="ECO:0000313" key="3">
    <source>
        <dbReference type="Proteomes" id="UP001341840"/>
    </source>
</evidence>
<feature type="compositionally biased region" description="Basic and acidic residues" evidence="1">
    <location>
        <begin position="112"/>
        <end position="125"/>
    </location>
</feature>
<dbReference type="Proteomes" id="UP001341840">
    <property type="component" value="Unassembled WGS sequence"/>
</dbReference>
<feature type="non-terminal residue" evidence="2">
    <location>
        <position position="1"/>
    </location>
</feature>
<feature type="region of interest" description="Disordered" evidence="1">
    <location>
        <begin position="100"/>
        <end position="125"/>
    </location>
</feature>
<protein>
    <submittedName>
        <fullName evidence="2">Uncharacterized protein</fullName>
    </submittedName>
</protein>
<name>A0ABU6W0D8_9FABA</name>
<accession>A0ABU6W0D8</accession>